<dbReference type="SUPFAM" id="SSF53098">
    <property type="entry name" value="Ribonuclease H-like"/>
    <property type="match status" value="1"/>
</dbReference>
<protein>
    <recommendedName>
        <fullName evidence="6">RBR-type E3 ubiquitin transferase</fullName>
        <ecNumber evidence="6">2.3.2.31</ecNumber>
    </recommendedName>
</protein>
<dbReference type="SUPFAM" id="SSF57850">
    <property type="entry name" value="RING/U-box"/>
    <property type="match status" value="2"/>
</dbReference>
<feature type="region of interest" description="Disordered" evidence="14">
    <location>
        <begin position="61"/>
        <end position="89"/>
    </location>
</feature>
<dbReference type="CDD" id="cd22584">
    <property type="entry name" value="Rcat_RBR_unk"/>
    <property type="match status" value="1"/>
</dbReference>
<keyword evidence="11" id="KW-0833">Ubl conjugation pathway</keyword>
<evidence type="ECO:0000256" key="13">
    <source>
        <dbReference type="PROSITE-ProRule" id="PRU00175"/>
    </source>
</evidence>
<evidence type="ECO:0000256" key="2">
    <source>
        <dbReference type="ARBA" id="ARBA00001947"/>
    </source>
</evidence>
<comment type="similarity">
    <text evidence="5">Belongs to the RBR family. Ariadne subfamily.</text>
</comment>
<dbReference type="Gramene" id="FCD_00001386-RA">
    <property type="protein sequence ID" value="FCD_00001386-RA:cds"/>
    <property type="gene ID" value="FCD_00001386"/>
</dbReference>
<dbReference type="GO" id="GO:0008270">
    <property type="term" value="F:zinc ion binding"/>
    <property type="evidence" value="ECO:0007669"/>
    <property type="project" value="UniProtKB-KW"/>
</dbReference>
<dbReference type="GO" id="GO:0016567">
    <property type="term" value="P:protein ubiquitination"/>
    <property type="evidence" value="ECO:0007669"/>
    <property type="project" value="InterPro"/>
</dbReference>
<dbReference type="GO" id="GO:0061630">
    <property type="term" value="F:ubiquitin protein ligase activity"/>
    <property type="evidence" value="ECO:0007669"/>
    <property type="project" value="UniProtKB-EC"/>
</dbReference>
<evidence type="ECO:0000256" key="9">
    <source>
        <dbReference type="ARBA" id="ARBA00022737"/>
    </source>
</evidence>
<dbReference type="InterPro" id="IPR012337">
    <property type="entry name" value="RNaseH-like_sf"/>
</dbReference>
<comment type="catalytic activity">
    <reaction evidence="1">
        <text>[E2 ubiquitin-conjugating enzyme]-S-ubiquitinyl-L-cysteine + [acceptor protein]-L-lysine = [E2 ubiquitin-conjugating enzyme]-L-cysteine + [acceptor protein]-N(6)-ubiquitinyl-L-lysine.</text>
        <dbReference type="EC" id="2.3.2.31"/>
    </reaction>
</comment>
<evidence type="ECO:0000256" key="3">
    <source>
        <dbReference type="ARBA" id="ARBA00003976"/>
    </source>
</evidence>
<comment type="caution">
    <text evidence="17">The sequence shown here is derived from an EMBL/GenBank/DDBJ whole genome shotgun (WGS) entry which is preliminary data.</text>
</comment>
<evidence type="ECO:0000256" key="5">
    <source>
        <dbReference type="ARBA" id="ARBA00005884"/>
    </source>
</evidence>
<dbReference type="InterPro" id="IPR031127">
    <property type="entry name" value="E3_UB_ligase_RBR"/>
</dbReference>
<evidence type="ECO:0000256" key="8">
    <source>
        <dbReference type="ARBA" id="ARBA00022723"/>
    </source>
</evidence>
<evidence type="ECO:0000256" key="10">
    <source>
        <dbReference type="ARBA" id="ARBA00022771"/>
    </source>
</evidence>
<sequence>MMATNRARNPNHYNNDDEDFRTLVSEQRRELMAADSFESDLDLAFRLQLQEALAASLALQPSSSSSSSAATAIQPPSSSTSAAAVAAPNSRLNDDAPRFAFAQSEELSLLEQELRDREQSAIAMRREREDLDRRIHDQRVAREILTIPDDDWRDWGENFAKPFGEGSSKGAIVIEDEDEDEDEDDEDEDEDCVFGLYFKGLVSQEIVGGNKSVLSGIGIAICDPRENLIFEVRKPLFGNGLNKTSAEAKALIEGLNAALALDLKRITLYCDNYTFFQFISGRWHPRQHKIAVLVNQAKSLQRKFQICSTRLLPRNEIKFAFKLARDAIQSQVDRTEESSRRKNLDETCVICLEDNDVSQIFVVNDCQHRYCFSCMKQHVETKLREALVPKCPHHGCKSELDVDSCKKFLTPKFIEIMFQRKKEAITPVTERVYCPNPRCSVLMSKTEVLEYSKKEGIDVDGLGARRCVKCNGIFCINCKVPWHRNMTCAQYNTLNPNPPAEDAKLKLLASRNLWRQCIKCNLMIELAEGCYHMTCRCGFEFCYNCGAPWKDKRATCRCPLWDENHIWHDQNRDSDDEEEEEEEDFYDSDLDFF</sequence>
<dbReference type="GO" id="GO:0004523">
    <property type="term" value="F:RNA-DNA hybrid ribonuclease activity"/>
    <property type="evidence" value="ECO:0007669"/>
    <property type="project" value="InterPro"/>
</dbReference>
<organism evidence="17 18">
    <name type="scientific">Ficus carica</name>
    <name type="common">Common fig</name>
    <dbReference type="NCBI Taxonomy" id="3494"/>
    <lineage>
        <taxon>Eukaryota</taxon>
        <taxon>Viridiplantae</taxon>
        <taxon>Streptophyta</taxon>
        <taxon>Embryophyta</taxon>
        <taxon>Tracheophyta</taxon>
        <taxon>Spermatophyta</taxon>
        <taxon>Magnoliopsida</taxon>
        <taxon>eudicotyledons</taxon>
        <taxon>Gunneridae</taxon>
        <taxon>Pentapetalae</taxon>
        <taxon>rosids</taxon>
        <taxon>fabids</taxon>
        <taxon>Rosales</taxon>
        <taxon>Moraceae</taxon>
        <taxon>Ficeae</taxon>
        <taxon>Ficus</taxon>
    </lineage>
</organism>
<evidence type="ECO:0000259" key="15">
    <source>
        <dbReference type="PROSITE" id="PS50089"/>
    </source>
</evidence>
<keyword evidence="18" id="KW-1185">Reference proteome</keyword>
<dbReference type="Pfam" id="PF13456">
    <property type="entry name" value="RVT_3"/>
    <property type="match status" value="1"/>
</dbReference>
<dbReference type="SMART" id="SM00184">
    <property type="entry name" value="RING"/>
    <property type="match status" value="1"/>
</dbReference>
<dbReference type="InterPro" id="IPR036397">
    <property type="entry name" value="RNaseH_sf"/>
</dbReference>
<comment type="function">
    <text evidence="3">Might act as an E3 ubiquitin-protein ligase, or as part of E3 complex, which accepts ubiquitin from specific E2 ubiquitin-conjugating enzymes and then transfers it to substrates.</text>
</comment>
<evidence type="ECO:0000313" key="17">
    <source>
        <dbReference type="EMBL" id="GMN24598.1"/>
    </source>
</evidence>
<dbReference type="InterPro" id="IPR001841">
    <property type="entry name" value="Znf_RING"/>
</dbReference>
<accession>A0AA87ZE81</accession>
<dbReference type="PANTHER" id="PTHR11685">
    <property type="entry name" value="RBR FAMILY RING FINGER AND IBR DOMAIN-CONTAINING"/>
    <property type="match status" value="1"/>
</dbReference>
<dbReference type="PROSITE" id="PS51873">
    <property type="entry name" value="TRIAD"/>
    <property type="match status" value="1"/>
</dbReference>
<keyword evidence="12" id="KW-0862">Zinc</keyword>
<dbReference type="InterPro" id="IPR002156">
    <property type="entry name" value="RNaseH_domain"/>
</dbReference>
<dbReference type="InterPro" id="IPR044066">
    <property type="entry name" value="TRIAD_supradom"/>
</dbReference>
<reference evidence="17" key="1">
    <citation type="submission" date="2023-07" db="EMBL/GenBank/DDBJ databases">
        <title>draft genome sequence of fig (Ficus carica).</title>
        <authorList>
            <person name="Takahashi T."/>
            <person name="Nishimura K."/>
        </authorList>
    </citation>
    <scope>NUCLEOTIDE SEQUENCE</scope>
</reference>
<dbReference type="SMART" id="SM00647">
    <property type="entry name" value="IBR"/>
    <property type="match status" value="2"/>
</dbReference>
<evidence type="ECO:0000256" key="14">
    <source>
        <dbReference type="SAM" id="MobiDB-lite"/>
    </source>
</evidence>
<dbReference type="AlphaFoldDB" id="A0AA87ZE81"/>
<dbReference type="InterPro" id="IPR013083">
    <property type="entry name" value="Znf_RING/FYVE/PHD"/>
</dbReference>
<evidence type="ECO:0000313" key="18">
    <source>
        <dbReference type="Proteomes" id="UP001187192"/>
    </source>
</evidence>
<evidence type="ECO:0000256" key="11">
    <source>
        <dbReference type="ARBA" id="ARBA00022786"/>
    </source>
</evidence>
<evidence type="ECO:0000256" key="6">
    <source>
        <dbReference type="ARBA" id="ARBA00012251"/>
    </source>
</evidence>
<feature type="compositionally biased region" description="Low complexity" evidence="14">
    <location>
        <begin position="61"/>
        <end position="88"/>
    </location>
</feature>
<keyword evidence="9" id="KW-0677">Repeat</keyword>
<comment type="pathway">
    <text evidence="4">Protein modification; protein ubiquitination.</text>
</comment>
<evidence type="ECO:0000256" key="12">
    <source>
        <dbReference type="ARBA" id="ARBA00022833"/>
    </source>
</evidence>
<dbReference type="FunFam" id="3.30.420.10:FF:000076">
    <property type="entry name" value="RBR-type E3 ubiquitin transferase"/>
    <property type="match status" value="1"/>
</dbReference>
<proteinExistence type="inferred from homology"/>
<dbReference type="Gene3D" id="3.30.420.10">
    <property type="entry name" value="Ribonuclease H-like superfamily/Ribonuclease H"/>
    <property type="match status" value="1"/>
</dbReference>
<dbReference type="EMBL" id="BTGU01000001">
    <property type="protein sequence ID" value="GMN24598.1"/>
    <property type="molecule type" value="Genomic_DNA"/>
</dbReference>
<gene>
    <name evidence="17" type="ORF">TIFTF001_000615</name>
</gene>
<dbReference type="PROSITE" id="PS50089">
    <property type="entry name" value="ZF_RING_2"/>
    <property type="match status" value="1"/>
</dbReference>
<dbReference type="InterPro" id="IPR002867">
    <property type="entry name" value="IBR_dom"/>
</dbReference>
<evidence type="ECO:0000256" key="1">
    <source>
        <dbReference type="ARBA" id="ARBA00001798"/>
    </source>
</evidence>
<dbReference type="FunFam" id="1.20.120.1750:FF:000019">
    <property type="entry name" value="RBR-type E3 ubiquitin transferase"/>
    <property type="match status" value="1"/>
</dbReference>
<evidence type="ECO:0000256" key="4">
    <source>
        <dbReference type="ARBA" id="ARBA00004906"/>
    </source>
</evidence>
<feature type="domain" description="RING-type" evidence="16">
    <location>
        <begin position="344"/>
        <end position="574"/>
    </location>
</feature>
<keyword evidence="7" id="KW-0808">Transferase</keyword>
<dbReference type="GO" id="GO:0003676">
    <property type="term" value="F:nucleic acid binding"/>
    <property type="evidence" value="ECO:0007669"/>
    <property type="project" value="InterPro"/>
</dbReference>
<feature type="compositionally biased region" description="Acidic residues" evidence="14">
    <location>
        <begin position="574"/>
        <end position="593"/>
    </location>
</feature>
<dbReference type="InterPro" id="IPR017907">
    <property type="entry name" value="Znf_RING_CS"/>
</dbReference>
<dbReference type="PROSITE" id="PS00518">
    <property type="entry name" value="ZF_RING_1"/>
    <property type="match status" value="1"/>
</dbReference>
<dbReference type="FunFam" id="3.30.40.10:FF:000230">
    <property type="entry name" value="RBR-type E3 ubiquitin transferase"/>
    <property type="match status" value="1"/>
</dbReference>
<dbReference type="EC" id="2.3.2.31" evidence="6"/>
<feature type="domain" description="RING-type" evidence="15">
    <location>
        <begin position="348"/>
        <end position="394"/>
    </location>
</feature>
<dbReference type="Pfam" id="PF01485">
    <property type="entry name" value="IBR"/>
    <property type="match status" value="2"/>
</dbReference>
<keyword evidence="10 13" id="KW-0863">Zinc-finger</keyword>
<dbReference type="Gene3D" id="3.30.40.10">
    <property type="entry name" value="Zinc/RING finger domain, C3HC4 (zinc finger)"/>
    <property type="match status" value="1"/>
</dbReference>
<name>A0AA87ZE81_FICCA</name>
<evidence type="ECO:0000259" key="16">
    <source>
        <dbReference type="PROSITE" id="PS51873"/>
    </source>
</evidence>
<dbReference type="Gene3D" id="1.20.120.1750">
    <property type="match status" value="1"/>
</dbReference>
<dbReference type="CDD" id="cd22582">
    <property type="entry name" value="BRcat_RBR_unk"/>
    <property type="match status" value="1"/>
</dbReference>
<feature type="region of interest" description="Disordered" evidence="14">
    <location>
        <begin position="569"/>
        <end position="593"/>
    </location>
</feature>
<comment type="cofactor">
    <cofactor evidence="2">
        <name>Zn(2+)</name>
        <dbReference type="ChEBI" id="CHEBI:29105"/>
    </cofactor>
</comment>
<evidence type="ECO:0000256" key="7">
    <source>
        <dbReference type="ARBA" id="ARBA00022679"/>
    </source>
</evidence>
<dbReference type="Proteomes" id="UP001187192">
    <property type="component" value="Unassembled WGS sequence"/>
</dbReference>
<keyword evidence="8" id="KW-0479">Metal-binding</keyword>